<organism evidence="7">
    <name type="scientific">Opuntia streptacantha</name>
    <name type="common">Prickly pear cactus</name>
    <name type="synonym">Opuntia cardona</name>
    <dbReference type="NCBI Taxonomy" id="393608"/>
    <lineage>
        <taxon>Eukaryota</taxon>
        <taxon>Viridiplantae</taxon>
        <taxon>Streptophyta</taxon>
        <taxon>Embryophyta</taxon>
        <taxon>Tracheophyta</taxon>
        <taxon>Spermatophyta</taxon>
        <taxon>Magnoliopsida</taxon>
        <taxon>eudicotyledons</taxon>
        <taxon>Gunneridae</taxon>
        <taxon>Pentapetalae</taxon>
        <taxon>Caryophyllales</taxon>
        <taxon>Cactineae</taxon>
        <taxon>Cactaceae</taxon>
        <taxon>Opuntioideae</taxon>
        <taxon>Opuntia</taxon>
    </lineage>
</organism>
<dbReference type="GO" id="GO:0016757">
    <property type="term" value="F:glycosyltransferase activity"/>
    <property type="evidence" value="ECO:0007669"/>
    <property type="project" value="UniProtKB-KW"/>
</dbReference>
<protein>
    <submittedName>
        <fullName evidence="7">Uncharacterized protein</fullName>
    </submittedName>
</protein>
<proteinExistence type="predicted"/>
<keyword evidence="6" id="KW-0812">Transmembrane</keyword>
<evidence type="ECO:0000256" key="6">
    <source>
        <dbReference type="SAM" id="Phobius"/>
    </source>
</evidence>
<reference evidence="7" key="1">
    <citation type="journal article" date="2013" name="J. Plant Res.">
        <title>Effect of fungi and light on seed germination of three Opuntia species from semiarid lands of central Mexico.</title>
        <authorList>
            <person name="Delgado-Sanchez P."/>
            <person name="Jimenez-Bremont J.F."/>
            <person name="Guerrero-Gonzalez Mde L."/>
            <person name="Flores J."/>
        </authorList>
    </citation>
    <scope>NUCLEOTIDE SEQUENCE</scope>
    <source>
        <tissue evidence="7">Cladode</tissue>
    </source>
</reference>
<dbReference type="Pfam" id="PF02485">
    <property type="entry name" value="Branch"/>
    <property type="match status" value="1"/>
</dbReference>
<feature type="transmembrane region" description="Helical" evidence="6">
    <location>
        <begin position="12"/>
        <end position="31"/>
    </location>
</feature>
<dbReference type="AlphaFoldDB" id="A0A7C8YWF2"/>
<sequence length="354" mass="40784">MRMLQLQSQYILIFSLLISLPIIFILAPRFLPPHQLPISPSDELDDLSLFNRAIYATTRSKTSFAFSRLGSKNPNLKIAFLFLTNTDLYFAPLWAKFFNSTPSKFYNIYIHADPSGAVSDPGGVFSRRFIPSKHTERSSATLISAARRLMANAILDDPSNFYFALISQSCVPLHSFGYMYKSLFASTAPFGRPVKYKSYIEILANETTLPDRYDARGKNVMLPEVTFEQFRVGSQFFVMTKKHALMVLKERRLWRKFRLPCINIHSCYPEEHYFPTYLSMEDPDGCTHYTLTRVNWTDSVDGHPHTYQPPEVSADLIYTLRSSNFSHDYLFARKFSPDCLKPLMDMAENVIFND</sequence>
<accession>A0A7C8YWF2</accession>
<keyword evidence="6" id="KW-1133">Transmembrane helix</keyword>
<evidence type="ECO:0000256" key="3">
    <source>
        <dbReference type="ARBA" id="ARBA00022679"/>
    </source>
</evidence>
<evidence type="ECO:0000256" key="1">
    <source>
        <dbReference type="ARBA" id="ARBA00004606"/>
    </source>
</evidence>
<dbReference type="InterPro" id="IPR003406">
    <property type="entry name" value="Glyco_trans_14"/>
</dbReference>
<evidence type="ECO:0000256" key="2">
    <source>
        <dbReference type="ARBA" id="ARBA00022676"/>
    </source>
</evidence>
<dbReference type="PANTHER" id="PTHR31042:SF140">
    <property type="entry name" value="CORE-2_I-BRANCHING BETA-1,6-N-ACETYLGLUCOSAMINYLTRANSFERASE FAMILY PROTEIN"/>
    <property type="match status" value="1"/>
</dbReference>
<evidence type="ECO:0000313" key="7">
    <source>
        <dbReference type="EMBL" id="MBA4628476.1"/>
    </source>
</evidence>
<dbReference type="PANTHER" id="PTHR31042">
    <property type="entry name" value="CORE-2/I-BRANCHING BETA-1,6-N-ACETYLGLUCOSAMINYLTRANSFERASE FAMILY PROTEIN-RELATED"/>
    <property type="match status" value="1"/>
</dbReference>
<evidence type="ECO:0000256" key="5">
    <source>
        <dbReference type="ARBA" id="ARBA00023180"/>
    </source>
</evidence>
<evidence type="ECO:0000256" key="4">
    <source>
        <dbReference type="ARBA" id="ARBA00023136"/>
    </source>
</evidence>
<dbReference type="GO" id="GO:0016020">
    <property type="term" value="C:membrane"/>
    <property type="evidence" value="ECO:0007669"/>
    <property type="project" value="UniProtKB-SubCell"/>
</dbReference>
<keyword evidence="5" id="KW-0325">Glycoprotein</keyword>
<keyword evidence="3" id="KW-0808">Transferase</keyword>
<keyword evidence="4 6" id="KW-0472">Membrane</keyword>
<dbReference type="InterPro" id="IPR044174">
    <property type="entry name" value="BC10-like"/>
</dbReference>
<reference evidence="7" key="2">
    <citation type="submission" date="2020-07" db="EMBL/GenBank/DDBJ databases">
        <authorList>
            <person name="Vera ALvarez R."/>
            <person name="Arias-Moreno D.M."/>
            <person name="Jimenez-Jacinto V."/>
            <person name="Jimenez-Bremont J.F."/>
            <person name="Swaminathan K."/>
            <person name="Moose S.P."/>
            <person name="Guerrero-Gonzalez M.L."/>
            <person name="Marino-Ramirez L."/>
            <person name="Landsman D."/>
            <person name="Rodriguez-Kessler M."/>
            <person name="Delgado-Sanchez P."/>
        </authorList>
    </citation>
    <scope>NUCLEOTIDE SEQUENCE</scope>
    <source>
        <tissue evidence="7">Cladode</tissue>
    </source>
</reference>
<comment type="subcellular location">
    <subcellularLocation>
        <location evidence="1">Membrane</location>
        <topology evidence="1">Single-pass type II membrane protein</topology>
    </subcellularLocation>
</comment>
<name>A0A7C8YWF2_OPUST</name>
<keyword evidence="2" id="KW-0328">Glycosyltransferase</keyword>
<dbReference type="EMBL" id="GISG01066133">
    <property type="protein sequence ID" value="MBA4628476.1"/>
    <property type="molecule type" value="Transcribed_RNA"/>
</dbReference>